<dbReference type="OrthoDB" id="2562743at2759"/>
<feature type="coiled-coil region" evidence="1">
    <location>
        <begin position="318"/>
        <end position="345"/>
    </location>
</feature>
<evidence type="ECO:0000256" key="1">
    <source>
        <dbReference type="SAM" id="Coils"/>
    </source>
</evidence>
<dbReference type="AlphaFoldDB" id="A0A1V8T744"/>
<dbReference type="Proteomes" id="UP000192596">
    <property type="component" value="Unassembled WGS sequence"/>
</dbReference>
<reference evidence="3" key="1">
    <citation type="submission" date="2017-03" db="EMBL/GenBank/DDBJ databases">
        <title>Genomes of endolithic fungi from Antarctica.</title>
        <authorList>
            <person name="Coleine C."/>
            <person name="Masonjones S."/>
            <person name="Stajich J.E."/>
        </authorList>
    </citation>
    <scope>NUCLEOTIDE SEQUENCE [LARGE SCALE GENOMIC DNA]</scope>
    <source>
        <strain evidence="3">CCFEE 5527</strain>
    </source>
</reference>
<comment type="caution">
    <text evidence="2">The sequence shown here is derived from an EMBL/GenBank/DDBJ whole genome shotgun (WGS) entry which is preliminary data.</text>
</comment>
<name>A0A1V8T744_9PEZI</name>
<accession>A0A1V8T744</accession>
<dbReference type="EMBL" id="NAJO01000015">
    <property type="protein sequence ID" value="OQO07236.1"/>
    <property type="molecule type" value="Genomic_DNA"/>
</dbReference>
<proteinExistence type="predicted"/>
<dbReference type="STRING" id="1507870.A0A1V8T744"/>
<sequence>MSQSFATRLQSAAARNRELLSIIAQNDHAPSALPQNAAYITDLDAQLKKTDVELKKLHAITEDERKDHVEYRDSTFKRYAHKIGGKKGQEKFTSKQEKEEREFLEAWQKEREAIARREEIARALDIAQVDKQTLGQAALQYQNAQTELDQMYAQLFNGPTPEVPGEDQMEQTVQHLVQYLDQCQQRFNTEKSAGEALRGVEKLIAAANKNMREALSMSRMDMMGGGTFIDMMERDALSRAGVAISEAIVHMNAARQLQPAIQPLDNVNIDMGHAMSDMFFDNIFTDMAQHERIQGSAMQLQRADDQLKEQIRLQLVRAGGARDQLAQAKQDTENVREELQRIRAETFETYGQNMYQGQSADAPPPYVG</sequence>
<dbReference type="InParanoid" id="A0A1V8T744"/>
<organism evidence="2 3">
    <name type="scientific">Cryoendolithus antarcticus</name>
    <dbReference type="NCBI Taxonomy" id="1507870"/>
    <lineage>
        <taxon>Eukaryota</taxon>
        <taxon>Fungi</taxon>
        <taxon>Dikarya</taxon>
        <taxon>Ascomycota</taxon>
        <taxon>Pezizomycotina</taxon>
        <taxon>Dothideomycetes</taxon>
        <taxon>Dothideomycetidae</taxon>
        <taxon>Cladosporiales</taxon>
        <taxon>Cladosporiaceae</taxon>
        <taxon>Cryoendolithus</taxon>
    </lineage>
</organism>
<dbReference type="PANTHER" id="PTHR21974:SF2">
    <property type="entry name" value="RE15880P"/>
    <property type="match status" value="1"/>
</dbReference>
<keyword evidence="3" id="KW-1185">Reference proteome</keyword>
<evidence type="ECO:0000313" key="3">
    <source>
        <dbReference type="Proteomes" id="UP000192596"/>
    </source>
</evidence>
<evidence type="ECO:0000313" key="2">
    <source>
        <dbReference type="EMBL" id="OQO07236.1"/>
    </source>
</evidence>
<dbReference type="PANTHER" id="PTHR21974">
    <property type="entry name" value="RE15880P"/>
    <property type="match status" value="1"/>
</dbReference>
<protein>
    <submittedName>
        <fullName evidence="2">Uncharacterized protein</fullName>
    </submittedName>
</protein>
<gene>
    <name evidence="2" type="ORF">B0A48_07806</name>
</gene>
<keyword evidence="1" id="KW-0175">Coiled coil</keyword>